<evidence type="ECO:0000313" key="7">
    <source>
        <dbReference type="Proteomes" id="UP001153678"/>
    </source>
</evidence>
<proteinExistence type="predicted"/>
<evidence type="ECO:0000256" key="4">
    <source>
        <dbReference type="PIRSR" id="PIRSR617939-2"/>
    </source>
</evidence>
<evidence type="ECO:0000256" key="5">
    <source>
        <dbReference type="SAM" id="Phobius"/>
    </source>
</evidence>
<name>A0A9W4SFU9_9GLOM</name>
<keyword evidence="5" id="KW-0812">Transmembrane</keyword>
<feature type="binding site" evidence="4">
    <location>
        <begin position="76"/>
        <end position="81"/>
    </location>
    <ligand>
        <name>substrate</name>
    </ligand>
</feature>
<protein>
    <recommendedName>
        <fullName evidence="1">gamma-glutamylcyclotransferase</fullName>
        <ecNumber evidence="1">4.3.2.9</ecNumber>
    </recommendedName>
</protein>
<feature type="active site" description="Proton acceptor" evidence="3">
    <location>
        <position position="191"/>
    </location>
</feature>
<dbReference type="InterPro" id="IPR017939">
    <property type="entry name" value="G-Glutamylcylcotransferase"/>
</dbReference>
<gene>
    <name evidence="6" type="ORF">FWILDA_LOCUS3039</name>
</gene>
<dbReference type="EMBL" id="CAMKVN010000386">
    <property type="protein sequence ID" value="CAI2167370.1"/>
    <property type="molecule type" value="Genomic_DNA"/>
</dbReference>
<evidence type="ECO:0000256" key="3">
    <source>
        <dbReference type="PIRSR" id="PIRSR617939-1"/>
    </source>
</evidence>
<keyword evidence="2" id="KW-0456">Lyase</keyword>
<feature type="binding site" evidence="4">
    <location>
        <position position="240"/>
    </location>
    <ligand>
        <name>substrate</name>
    </ligand>
</feature>
<accession>A0A9W4SFU9</accession>
<dbReference type="Proteomes" id="UP001153678">
    <property type="component" value="Unassembled WGS sequence"/>
</dbReference>
<dbReference type="PANTHER" id="PTHR12935">
    <property type="entry name" value="GAMMA-GLUTAMYLCYCLOTRANSFERASE"/>
    <property type="match status" value="1"/>
</dbReference>
<sequence>MLHYVGGLPIKTRLHSAYRFSKQIDYKGTSEVETYIWCSKGNNIYPQKFLLTMIIIDKDILKANITLPPESEYVWYLGYGSNMSKKTLERMRKVKPRKSIACTVPNYFLSFDIYGQPYFEPAFASIYPHPLHSHSKSSITYEYAKDIHNHCCPGLPFKFNPEAPEKSLPPILNGILYLISKQEYQHILNTEGGWGYGDLGHGYKAIDVECITYDNQKLIAKTLSSQSASVEAGCQPSLRYLNLLRVGAKEHNLSPDYQDYLNSLKHFEISTTSKKIARILYFTFSIPSIFFFILFASISLKFGKRLPKSIAKAMIFVINISRANYNNFFKPLFGSGTNND</sequence>
<feature type="transmembrane region" description="Helical" evidence="5">
    <location>
        <begin position="279"/>
        <end position="300"/>
    </location>
</feature>
<evidence type="ECO:0000313" key="6">
    <source>
        <dbReference type="EMBL" id="CAI2167370.1"/>
    </source>
</evidence>
<keyword evidence="5" id="KW-1133">Transmembrane helix</keyword>
<reference evidence="6" key="1">
    <citation type="submission" date="2022-08" db="EMBL/GenBank/DDBJ databases">
        <authorList>
            <person name="Kallberg Y."/>
            <person name="Tangrot J."/>
            <person name="Rosling A."/>
        </authorList>
    </citation>
    <scope>NUCLEOTIDE SEQUENCE</scope>
    <source>
        <strain evidence="6">Wild A</strain>
    </source>
</reference>
<keyword evidence="5" id="KW-0472">Membrane</keyword>
<organism evidence="6 7">
    <name type="scientific">Funneliformis geosporum</name>
    <dbReference type="NCBI Taxonomy" id="1117311"/>
    <lineage>
        <taxon>Eukaryota</taxon>
        <taxon>Fungi</taxon>
        <taxon>Fungi incertae sedis</taxon>
        <taxon>Mucoromycota</taxon>
        <taxon>Glomeromycotina</taxon>
        <taxon>Glomeromycetes</taxon>
        <taxon>Glomerales</taxon>
        <taxon>Glomeraceae</taxon>
        <taxon>Funneliformis</taxon>
    </lineage>
</organism>
<dbReference type="PANTHER" id="PTHR12935:SF0">
    <property type="entry name" value="GAMMA-GLUTAMYLCYCLOTRANSFERASE"/>
    <property type="match status" value="1"/>
</dbReference>
<dbReference type="AlphaFoldDB" id="A0A9W4SFU9"/>
<dbReference type="EC" id="4.3.2.9" evidence="1"/>
<comment type="caution">
    <text evidence="6">The sequence shown here is derived from an EMBL/GenBank/DDBJ whole genome shotgun (WGS) entry which is preliminary data.</text>
</comment>
<evidence type="ECO:0000256" key="1">
    <source>
        <dbReference type="ARBA" id="ARBA00012346"/>
    </source>
</evidence>
<dbReference type="Gene3D" id="3.10.490.10">
    <property type="entry name" value="Gamma-glutamyl cyclotransferase-like"/>
    <property type="match status" value="1"/>
</dbReference>
<dbReference type="OrthoDB" id="2017317at2759"/>
<keyword evidence="7" id="KW-1185">Reference proteome</keyword>
<evidence type="ECO:0000256" key="2">
    <source>
        <dbReference type="ARBA" id="ARBA00023239"/>
    </source>
</evidence>
<dbReference type="GO" id="GO:0003839">
    <property type="term" value="F:gamma-glutamylcyclotransferase activity"/>
    <property type="evidence" value="ECO:0007669"/>
    <property type="project" value="UniProtKB-EC"/>
</dbReference>